<keyword evidence="2" id="KW-1185">Reference proteome</keyword>
<evidence type="ECO:0000313" key="1">
    <source>
        <dbReference type="EMBL" id="MFC5567058.1"/>
    </source>
</evidence>
<dbReference type="EMBL" id="JBHSNA010000010">
    <property type="protein sequence ID" value="MFC5567058.1"/>
    <property type="molecule type" value="Genomic_DNA"/>
</dbReference>
<protein>
    <submittedName>
        <fullName evidence="1">Uncharacterized protein</fullName>
    </submittedName>
</protein>
<reference evidence="2" key="1">
    <citation type="journal article" date="2019" name="Int. J. Syst. Evol. Microbiol.">
        <title>The Global Catalogue of Microorganisms (GCM) 10K type strain sequencing project: providing services to taxonomists for standard genome sequencing and annotation.</title>
        <authorList>
            <consortium name="The Broad Institute Genomics Platform"/>
            <consortium name="The Broad Institute Genome Sequencing Center for Infectious Disease"/>
            <person name="Wu L."/>
            <person name="Ma J."/>
        </authorList>
    </citation>
    <scope>NUCLEOTIDE SEQUENCE [LARGE SCALE GENOMIC DNA]</scope>
    <source>
        <strain evidence="2">KACC 11588</strain>
    </source>
</reference>
<sequence length="85" mass="9406">MPTLFRRRYTVTLYASEPDLDLRDEISEALMGIESDSIVIGVVETEGGEAEASSEDAERDLDAAEVGFATVSEEEYARLQDEDET</sequence>
<organism evidence="1 2">
    <name type="scientific">Rubellimicrobium aerolatum</name>
    <dbReference type="NCBI Taxonomy" id="490979"/>
    <lineage>
        <taxon>Bacteria</taxon>
        <taxon>Pseudomonadati</taxon>
        <taxon>Pseudomonadota</taxon>
        <taxon>Alphaproteobacteria</taxon>
        <taxon>Rhodobacterales</taxon>
        <taxon>Roseobacteraceae</taxon>
        <taxon>Rubellimicrobium</taxon>
    </lineage>
</organism>
<proteinExistence type="predicted"/>
<gene>
    <name evidence="1" type="ORF">ACFPOC_11630</name>
</gene>
<accession>A0ABW0SDL1</accession>
<dbReference type="Proteomes" id="UP001596056">
    <property type="component" value="Unassembled WGS sequence"/>
</dbReference>
<dbReference type="RefSeq" id="WP_377110019.1">
    <property type="nucleotide sequence ID" value="NZ_JBHSNA010000010.1"/>
</dbReference>
<evidence type="ECO:0000313" key="2">
    <source>
        <dbReference type="Proteomes" id="UP001596056"/>
    </source>
</evidence>
<name>A0ABW0SDL1_9RHOB</name>
<comment type="caution">
    <text evidence="1">The sequence shown here is derived from an EMBL/GenBank/DDBJ whole genome shotgun (WGS) entry which is preliminary data.</text>
</comment>